<dbReference type="EMBL" id="SMFX01000001">
    <property type="protein sequence ID" value="TCK18719.1"/>
    <property type="molecule type" value="Genomic_DNA"/>
</dbReference>
<evidence type="ECO:0000259" key="1">
    <source>
        <dbReference type="Pfam" id="PF13391"/>
    </source>
</evidence>
<dbReference type="Proteomes" id="UP000295707">
    <property type="component" value="Unassembled WGS sequence"/>
</dbReference>
<proteinExistence type="predicted"/>
<dbReference type="GO" id="GO:0004519">
    <property type="term" value="F:endonuclease activity"/>
    <property type="evidence" value="ECO:0007669"/>
    <property type="project" value="UniProtKB-KW"/>
</dbReference>
<sequence length="237" mass="26831">MNFENWLDQIGLSKRTADSYSGALSRTISGWAIEAKLIKRPLTSIQSAQKFRDVAEQIKALTIFQEKNVKGKGMYSAALNQYEAYLDDTSGETIQEDIEDVLSNDSLEKTEKLTQINARVGQGKFRQQLIDQWKGCALTGFSDTRFLVASHIKPWRASDNQERLDCFNGLLLLPNLDKVFDLGFITFMECGGIKISEMLENKPLLGISADMHIELGDAHQAYMAFHREYVFEKRYGG</sequence>
<dbReference type="RefSeq" id="WP_132972766.1">
    <property type="nucleotide sequence ID" value="NZ_SMFX01000001.1"/>
</dbReference>
<keyword evidence="2" id="KW-0378">Hydrolase</keyword>
<keyword evidence="3" id="KW-1185">Reference proteome</keyword>
<dbReference type="OrthoDB" id="529575at2"/>
<feature type="domain" description="HNH nuclease" evidence="1">
    <location>
        <begin position="136"/>
        <end position="187"/>
    </location>
</feature>
<comment type="caution">
    <text evidence="2">The sequence shown here is derived from an EMBL/GenBank/DDBJ whole genome shotgun (WGS) entry which is preliminary data.</text>
</comment>
<keyword evidence="2" id="KW-0540">Nuclease</keyword>
<dbReference type="Pfam" id="PF13391">
    <property type="entry name" value="HNH_2"/>
    <property type="match status" value="1"/>
</dbReference>
<gene>
    <name evidence="2" type="ORF">DFR30_2003</name>
</gene>
<evidence type="ECO:0000313" key="3">
    <source>
        <dbReference type="Proteomes" id="UP000295707"/>
    </source>
</evidence>
<accession>A0A4R1HH70</accession>
<evidence type="ECO:0000313" key="2">
    <source>
        <dbReference type="EMBL" id="TCK18719.1"/>
    </source>
</evidence>
<protein>
    <submittedName>
        <fullName evidence="2">HNH endonuclease</fullName>
    </submittedName>
</protein>
<organism evidence="2 3">
    <name type="scientific">Thiogranum longum</name>
    <dbReference type="NCBI Taxonomy" id="1537524"/>
    <lineage>
        <taxon>Bacteria</taxon>
        <taxon>Pseudomonadati</taxon>
        <taxon>Pseudomonadota</taxon>
        <taxon>Gammaproteobacteria</taxon>
        <taxon>Chromatiales</taxon>
        <taxon>Ectothiorhodospiraceae</taxon>
        <taxon>Thiogranum</taxon>
    </lineage>
</organism>
<dbReference type="InterPro" id="IPR003615">
    <property type="entry name" value="HNH_nuc"/>
</dbReference>
<name>A0A4R1HH70_9GAMM</name>
<keyword evidence="2" id="KW-0255">Endonuclease</keyword>
<dbReference type="AlphaFoldDB" id="A0A4R1HH70"/>
<reference evidence="2 3" key="1">
    <citation type="submission" date="2019-03" db="EMBL/GenBank/DDBJ databases">
        <title>Genomic Encyclopedia of Type Strains, Phase IV (KMG-IV): sequencing the most valuable type-strain genomes for metagenomic binning, comparative biology and taxonomic classification.</title>
        <authorList>
            <person name="Goeker M."/>
        </authorList>
    </citation>
    <scope>NUCLEOTIDE SEQUENCE [LARGE SCALE GENOMIC DNA]</scope>
    <source>
        <strain evidence="2 3">DSM 19610</strain>
    </source>
</reference>